<feature type="domain" description="Nucleotide exchange factor Fes1" evidence="3">
    <location>
        <begin position="104"/>
        <end position="200"/>
    </location>
</feature>
<sequence>MMVRLVLAVWVALVAGLYGRAVCAQKDAGTAVPAVVAVSDAVGNGYGFGAGPAAAQSEEALSVMREVQSAEAEAVREVRQEGERNELELAAHELYDDEPRIRSMNDLLNWALSHNSPPRELEADAALHEHGHEHLRTNATGAAYQASPSKVEAFYEALDSLESETQIMKEAIRTLRDAPEKDALVTLDVLEDLCHQIDNAVFLSSTGGFRTLQSYLQRPESEKLSASVALTLASCAQNNPQVITELVDLDVLSDLVTLLLRGTLQVKARMLLLCAAILDFPYAHEQVPHTVRRLIPMSIQLVETFGARSNDIAAERVVRRSLDVVRLILQHQPEMQLESRDQGVVKELLTLSTSKAVQESAAELALIFAQ</sequence>
<dbReference type="PANTHER" id="PTHR19316">
    <property type="entry name" value="PROTEIN FOLDING REGULATOR"/>
    <property type="match status" value="1"/>
</dbReference>
<keyword evidence="5" id="KW-1185">Reference proteome</keyword>
<keyword evidence="2" id="KW-0732">Signal</keyword>
<dbReference type="Pfam" id="PF08609">
    <property type="entry name" value="Fes1"/>
    <property type="match status" value="1"/>
</dbReference>
<gene>
    <name evidence="4" type="ORF">FVE85_2904</name>
</gene>
<evidence type="ECO:0000259" key="3">
    <source>
        <dbReference type="Pfam" id="PF08609"/>
    </source>
</evidence>
<dbReference type="InterPro" id="IPR011989">
    <property type="entry name" value="ARM-like"/>
</dbReference>
<comment type="caution">
    <text evidence="4">The sequence shown here is derived from an EMBL/GenBank/DDBJ whole genome shotgun (WGS) entry which is preliminary data.</text>
</comment>
<organism evidence="4 5">
    <name type="scientific">Porphyridium purpureum</name>
    <name type="common">Red alga</name>
    <name type="synonym">Porphyridium cruentum</name>
    <dbReference type="NCBI Taxonomy" id="35688"/>
    <lineage>
        <taxon>Eukaryota</taxon>
        <taxon>Rhodophyta</taxon>
        <taxon>Bangiophyceae</taxon>
        <taxon>Porphyridiales</taxon>
        <taxon>Porphyridiaceae</taxon>
        <taxon>Porphyridium</taxon>
    </lineage>
</organism>
<dbReference type="InterPro" id="IPR016024">
    <property type="entry name" value="ARM-type_fold"/>
</dbReference>
<keyword evidence="1" id="KW-0677">Repeat</keyword>
<dbReference type="GO" id="GO:0000774">
    <property type="term" value="F:adenyl-nucleotide exchange factor activity"/>
    <property type="evidence" value="ECO:0007669"/>
    <property type="project" value="TreeGrafter"/>
</dbReference>
<evidence type="ECO:0000313" key="5">
    <source>
        <dbReference type="Proteomes" id="UP000324585"/>
    </source>
</evidence>
<dbReference type="EMBL" id="VRMN01000004">
    <property type="protein sequence ID" value="KAA8494663.1"/>
    <property type="molecule type" value="Genomic_DNA"/>
</dbReference>
<proteinExistence type="predicted"/>
<dbReference type="OrthoDB" id="10250458at2759"/>
<accession>A0A5J4YV75</accession>
<evidence type="ECO:0000256" key="1">
    <source>
        <dbReference type="ARBA" id="ARBA00022737"/>
    </source>
</evidence>
<dbReference type="InterPro" id="IPR050693">
    <property type="entry name" value="Hsp70_NEF-Inhibitors"/>
</dbReference>
<feature type="signal peptide" evidence="2">
    <location>
        <begin position="1"/>
        <end position="16"/>
    </location>
</feature>
<evidence type="ECO:0000313" key="4">
    <source>
        <dbReference type="EMBL" id="KAA8494663.1"/>
    </source>
</evidence>
<dbReference type="InterPro" id="IPR013918">
    <property type="entry name" value="Nucleotide_exch_fac_Fes1"/>
</dbReference>
<protein>
    <recommendedName>
        <fullName evidence="3">Nucleotide exchange factor Fes1 domain-containing protein</fullName>
    </recommendedName>
</protein>
<dbReference type="Proteomes" id="UP000324585">
    <property type="component" value="Unassembled WGS sequence"/>
</dbReference>
<evidence type="ECO:0000256" key="2">
    <source>
        <dbReference type="SAM" id="SignalP"/>
    </source>
</evidence>
<reference evidence="5" key="1">
    <citation type="journal article" date="2019" name="Nat. Commun.">
        <title>Expansion of phycobilisome linker gene families in mesophilic red algae.</title>
        <authorList>
            <person name="Lee J."/>
            <person name="Kim D."/>
            <person name="Bhattacharya D."/>
            <person name="Yoon H.S."/>
        </authorList>
    </citation>
    <scope>NUCLEOTIDE SEQUENCE [LARGE SCALE GENOMIC DNA]</scope>
    <source>
        <strain evidence="5">CCMP 1328</strain>
    </source>
</reference>
<dbReference type="SUPFAM" id="SSF48371">
    <property type="entry name" value="ARM repeat"/>
    <property type="match status" value="1"/>
</dbReference>
<feature type="chain" id="PRO_5023836945" description="Nucleotide exchange factor Fes1 domain-containing protein" evidence="2">
    <location>
        <begin position="17"/>
        <end position="370"/>
    </location>
</feature>
<name>A0A5J4YV75_PORPP</name>
<dbReference type="Gene3D" id="1.25.10.10">
    <property type="entry name" value="Leucine-rich Repeat Variant"/>
    <property type="match status" value="1"/>
</dbReference>
<dbReference type="GO" id="GO:0005783">
    <property type="term" value="C:endoplasmic reticulum"/>
    <property type="evidence" value="ECO:0007669"/>
    <property type="project" value="TreeGrafter"/>
</dbReference>
<dbReference type="AlphaFoldDB" id="A0A5J4YV75"/>
<dbReference type="PANTHER" id="PTHR19316:SF18">
    <property type="entry name" value="HSP70-BINDING PROTEIN 1"/>
    <property type="match status" value="1"/>
</dbReference>